<name>A0A644YJT2_9ZZZZ</name>
<dbReference type="SUPFAM" id="SSF51735">
    <property type="entry name" value="NAD(P)-binding Rossmann-fold domains"/>
    <property type="match status" value="1"/>
</dbReference>
<protein>
    <submittedName>
        <fullName evidence="5">Glyoxylate/hydroxypyruvate reductase B</fullName>
        <ecNumber evidence="5">1.1.1.81</ecNumber>
    </submittedName>
</protein>
<dbReference type="Gene3D" id="3.40.50.720">
    <property type="entry name" value="NAD(P)-binding Rossmann-like Domain"/>
    <property type="match status" value="2"/>
</dbReference>
<keyword evidence="3" id="KW-0520">NAD</keyword>
<dbReference type="GO" id="GO:0016618">
    <property type="term" value="F:hydroxypyruvate reductase [NAD(P)H] activity"/>
    <property type="evidence" value="ECO:0007669"/>
    <property type="project" value="UniProtKB-EC"/>
</dbReference>
<dbReference type="PANTHER" id="PTHR43761">
    <property type="entry name" value="D-ISOMER SPECIFIC 2-HYDROXYACID DEHYDROGENASE FAMILY PROTEIN (AFU_ORTHOLOGUE AFUA_1G13630)"/>
    <property type="match status" value="1"/>
</dbReference>
<dbReference type="Pfam" id="PF02826">
    <property type="entry name" value="2-Hacid_dh_C"/>
    <property type="match status" value="1"/>
</dbReference>
<dbReference type="EMBL" id="VSSQ01005358">
    <property type="protein sequence ID" value="MPM28835.1"/>
    <property type="molecule type" value="Genomic_DNA"/>
</dbReference>
<evidence type="ECO:0000259" key="4">
    <source>
        <dbReference type="Pfam" id="PF02826"/>
    </source>
</evidence>
<dbReference type="GO" id="GO:0051287">
    <property type="term" value="F:NAD binding"/>
    <property type="evidence" value="ECO:0007669"/>
    <property type="project" value="InterPro"/>
</dbReference>
<dbReference type="InterPro" id="IPR050418">
    <property type="entry name" value="D-iso_2-hydroxyacid_DH_PdxB"/>
</dbReference>
<organism evidence="5">
    <name type="scientific">bioreactor metagenome</name>
    <dbReference type="NCBI Taxonomy" id="1076179"/>
    <lineage>
        <taxon>unclassified sequences</taxon>
        <taxon>metagenomes</taxon>
        <taxon>ecological metagenomes</taxon>
    </lineage>
</organism>
<dbReference type="EC" id="1.1.1.81" evidence="5"/>
<feature type="domain" description="D-isomer specific 2-hydroxyacid dehydrogenase NAD-binding" evidence="4">
    <location>
        <begin position="2"/>
        <end position="47"/>
    </location>
</feature>
<dbReference type="PANTHER" id="PTHR43761:SF1">
    <property type="entry name" value="D-ISOMER SPECIFIC 2-HYDROXYACID DEHYDROGENASE CATALYTIC DOMAIN-CONTAINING PROTEIN-RELATED"/>
    <property type="match status" value="1"/>
</dbReference>
<gene>
    <name evidence="5" type="primary">ghrB_16</name>
    <name evidence="5" type="ORF">SDC9_75366</name>
</gene>
<evidence type="ECO:0000256" key="1">
    <source>
        <dbReference type="ARBA" id="ARBA00005854"/>
    </source>
</evidence>
<comment type="similarity">
    <text evidence="1">Belongs to the D-isomer specific 2-hydroxyacid dehydrogenase family.</text>
</comment>
<comment type="caution">
    <text evidence="5">The sequence shown here is derived from an EMBL/GenBank/DDBJ whole genome shotgun (WGS) entry which is preliminary data.</text>
</comment>
<dbReference type="AlphaFoldDB" id="A0A644YJT2"/>
<keyword evidence="5" id="KW-0670">Pyruvate</keyword>
<evidence type="ECO:0000256" key="3">
    <source>
        <dbReference type="ARBA" id="ARBA00023027"/>
    </source>
</evidence>
<proteinExistence type="inferred from homology"/>
<sequence length="81" mass="8819">MNESDLAEALNQELIAGAGIDVTSLEPLPFSSPLLTAKNIVLTPHMAWYSEEASSDLKTKTAEEAARYLTGKPLLNQLNKF</sequence>
<evidence type="ECO:0000256" key="2">
    <source>
        <dbReference type="ARBA" id="ARBA00023002"/>
    </source>
</evidence>
<evidence type="ECO:0000313" key="5">
    <source>
        <dbReference type="EMBL" id="MPM28835.1"/>
    </source>
</evidence>
<reference evidence="5" key="1">
    <citation type="submission" date="2019-08" db="EMBL/GenBank/DDBJ databases">
        <authorList>
            <person name="Kucharzyk K."/>
            <person name="Murdoch R.W."/>
            <person name="Higgins S."/>
            <person name="Loffler F."/>
        </authorList>
    </citation>
    <scope>NUCLEOTIDE SEQUENCE</scope>
</reference>
<dbReference type="InterPro" id="IPR006140">
    <property type="entry name" value="D-isomer_DH_NAD-bd"/>
</dbReference>
<accession>A0A644YJT2</accession>
<keyword evidence="2 5" id="KW-0560">Oxidoreductase</keyword>
<dbReference type="InterPro" id="IPR036291">
    <property type="entry name" value="NAD(P)-bd_dom_sf"/>
</dbReference>